<sequence length="173" mass="18936">MRPKRTWSQRRRLSDPIEEHSAFDDTESTIALAGHPIHAMLITYPIALAFLTLFADGMFWWTGDAFWPRMAVWTAGIAFVMGVLAGIAGTVELLIVPGIRIRAPSWTHFILACTLLSVLGVNWGFRLPDPQAAVLPVGILISALGVGLTTVTGWHGGKLVFDYQIGTQRDHGS</sequence>
<keyword evidence="1" id="KW-0812">Transmembrane</keyword>
<proteinExistence type="predicted"/>
<organism evidence="3 4">
    <name type="scientific">Paracoccus haematequi</name>
    <dbReference type="NCBI Taxonomy" id="2491866"/>
    <lineage>
        <taxon>Bacteria</taxon>
        <taxon>Pseudomonadati</taxon>
        <taxon>Pseudomonadota</taxon>
        <taxon>Alphaproteobacteria</taxon>
        <taxon>Rhodobacterales</taxon>
        <taxon>Paracoccaceae</taxon>
        <taxon>Paracoccus</taxon>
    </lineage>
</organism>
<evidence type="ECO:0000313" key="4">
    <source>
        <dbReference type="Proteomes" id="UP000270743"/>
    </source>
</evidence>
<keyword evidence="4" id="KW-1185">Reference proteome</keyword>
<dbReference type="RefSeq" id="WP_126153168.1">
    <property type="nucleotide sequence ID" value="NZ_UZWE01000021.1"/>
</dbReference>
<name>A0A3S5D3U6_9RHOB</name>
<evidence type="ECO:0000313" key="3">
    <source>
        <dbReference type="EMBL" id="VDS07466.1"/>
    </source>
</evidence>
<feature type="transmembrane region" description="Helical" evidence="1">
    <location>
        <begin position="73"/>
        <end position="94"/>
    </location>
</feature>
<keyword evidence="1" id="KW-0472">Membrane</keyword>
<feature type="transmembrane region" description="Helical" evidence="1">
    <location>
        <begin position="131"/>
        <end position="154"/>
    </location>
</feature>
<dbReference type="Pfam" id="PF09990">
    <property type="entry name" value="DUF2231"/>
    <property type="match status" value="1"/>
</dbReference>
<keyword evidence="1" id="KW-1133">Transmembrane helix</keyword>
<dbReference type="AlphaFoldDB" id="A0A3S5D3U6"/>
<feature type="transmembrane region" description="Helical" evidence="1">
    <location>
        <begin position="41"/>
        <end position="61"/>
    </location>
</feature>
<dbReference type="EMBL" id="UZWE01000021">
    <property type="protein sequence ID" value="VDS07466.1"/>
    <property type="molecule type" value="Genomic_DNA"/>
</dbReference>
<evidence type="ECO:0000259" key="2">
    <source>
        <dbReference type="Pfam" id="PF09990"/>
    </source>
</evidence>
<evidence type="ECO:0000256" key="1">
    <source>
        <dbReference type="SAM" id="Phobius"/>
    </source>
</evidence>
<dbReference type="InterPro" id="IPR019251">
    <property type="entry name" value="DUF2231_TM"/>
</dbReference>
<protein>
    <recommendedName>
        <fullName evidence="2">DUF2231 domain-containing protein</fullName>
    </recommendedName>
</protein>
<reference evidence="3 4" key="1">
    <citation type="submission" date="2018-12" db="EMBL/GenBank/DDBJ databases">
        <authorList>
            <person name="Criscuolo A."/>
        </authorList>
    </citation>
    <scope>NUCLEOTIDE SEQUENCE [LARGE SCALE GENOMIC DNA]</scope>
    <source>
        <strain evidence="3">ACIP1116241</strain>
    </source>
</reference>
<dbReference type="OrthoDB" id="2873672at2"/>
<accession>A0A3S5D3U6</accession>
<dbReference type="Proteomes" id="UP000270743">
    <property type="component" value="Unassembled WGS sequence"/>
</dbReference>
<feature type="transmembrane region" description="Helical" evidence="1">
    <location>
        <begin position="106"/>
        <end position="125"/>
    </location>
</feature>
<gene>
    <name evidence="3" type="ORF">PARHAE_00642</name>
</gene>
<feature type="domain" description="DUF2231" evidence="2">
    <location>
        <begin position="34"/>
        <end position="168"/>
    </location>
</feature>